<dbReference type="InterPro" id="IPR005508">
    <property type="entry name" value="At2g31720-like"/>
</dbReference>
<dbReference type="PANTHER" id="PTHR31541">
    <property type="entry name" value="B3 DOMAIN PLANT PROTEIN-RELATED"/>
    <property type="match status" value="1"/>
</dbReference>
<evidence type="ECO:0000256" key="5">
    <source>
        <dbReference type="ARBA" id="ARBA00023242"/>
    </source>
</evidence>
<dbReference type="PANTHER" id="PTHR31541:SF28">
    <property type="entry name" value="TF-B3 DOMAIN-CONTAINING PROTEIN"/>
    <property type="match status" value="1"/>
</dbReference>
<keyword evidence="2" id="KW-0805">Transcription regulation</keyword>
<gene>
    <name evidence="7" type="ORF">COLO4_34789</name>
</gene>
<proteinExistence type="predicted"/>
<dbReference type="OrthoDB" id="668173at2759"/>
<dbReference type="AlphaFoldDB" id="A0A1R3GJH9"/>
<evidence type="ECO:0000256" key="4">
    <source>
        <dbReference type="ARBA" id="ARBA00023163"/>
    </source>
</evidence>
<dbReference type="InterPro" id="IPR003340">
    <property type="entry name" value="B3_DNA-bd"/>
</dbReference>
<dbReference type="STRING" id="93759.A0A1R3GJH9"/>
<evidence type="ECO:0000259" key="6">
    <source>
        <dbReference type="Pfam" id="PF02362"/>
    </source>
</evidence>
<keyword evidence="4" id="KW-0804">Transcription</keyword>
<evidence type="ECO:0000256" key="2">
    <source>
        <dbReference type="ARBA" id="ARBA00023015"/>
    </source>
</evidence>
<keyword evidence="8" id="KW-1185">Reference proteome</keyword>
<evidence type="ECO:0000313" key="7">
    <source>
        <dbReference type="EMBL" id="OMO58254.1"/>
    </source>
</evidence>
<keyword evidence="5" id="KW-0539">Nucleus</keyword>
<dbReference type="GO" id="GO:0003677">
    <property type="term" value="F:DNA binding"/>
    <property type="evidence" value="ECO:0007669"/>
    <property type="project" value="UniProtKB-KW"/>
</dbReference>
<dbReference type="InterPro" id="IPR015300">
    <property type="entry name" value="DNA-bd_pseudobarrel_sf"/>
</dbReference>
<accession>A0A1R3GJH9</accession>
<organism evidence="7 8">
    <name type="scientific">Corchorus olitorius</name>
    <dbReference type="NCBI Taxonomy" id="93759"/>
    <lineage>
        <taxon>Eukaryota</taxon>
        <taxon>Viridiplantae</taxon>
        <taxon>Streptophyta</taxon>
        <taxon>Embryophyta</taxon>
        <taxon>Tracheophyta</taxon>
        <taxon>Spermatophyta</taxon>
        <taxon>Magnoliopsida</taxon>
        <taxon>eudicotyledons</taxon>
        <taxon>Gunneridae</taxon>
        <taxon>Pentapetalae</taxon>
        <taxon>rosids</taxon>
        <taxon>malvids</taxon>
        <taxon>Malvales</taxon>
        <taxon>Malvaceae</taxon>
        <taxon>Grewioideae</taxon>
        <taxon>Apeibeae</taxon>
        <taxon>Corchorus</taxon>
    </lineage>
</organism>
<evidence type="ECO:0000256" key="3">
    <source>
        <dbReference type="ARBA" id="ARBA00023125"/>
    </source>
</evidence>
<feature type="domain" description="TF-B3" evidence="6">
    <location>
        <begin position="117"/>
        <end position="223"/>
    </location>
</feature>
<dbReference type="GO" id="GO:0005634">
    <property type="term" value="C:nucleus"/>
    <property type="evidence" value="ECO:0007669"/>
    <property type="project" value="UniProtKB-SubCell"/>
</dbReference>
<dbReference type="EMBL" id="AWUE01022440">
    <property type="protein sequence ID" value="OMO58254.1"/>
    <property type="molecule type" value="Genomic_DNA"/>
</dbReference>
<sequence length="238" mass="27377">MENSKGIEDGYSEECRDFYLAALRLCSFKLEKISNETVKKLHELKTKYCFGQKEARRSNEPKTPEKSNPAEEIRRFNSAQNFSETPKFRLPLSSNFPPEMPPVACLKGLIGNCSKPFEKQLTESDVKSNQCRLSLNKIDVQNAVNPLLKEEDDPNEGIPVKVYDSNGKEYPMTSITWCSKIHVLKEGWINFCNDHGLIAYQDFVTLWVFRNIKTGGLCFVITSRRLQVFEAIKRRKLI</sequence>
<dbReference type="CDD" id="cd10017">
    <property type="entry name" value="B3_DNA"/>
    <property type="match status" value="1"/>
</dbReference>
<dbReference type="SUPFAM" id="SSF101936">
    <property type="entry name" value="DNA-binding pseudobarrel domain"/>
    <property type="match status" value="1"/>
</dbReference>
<comment type="caution">
    <text evidence="7">The sequence shown here is derived from an EMBL/GenBank/DDBJ whole genome shotgun (WGS) entry which is preliminary data.</text>
</comment>
<keyword evidence="3" id="KW-0238">DNA-binding</keyword>
<dbReference type="Gene3D" id="2.40.330.10">
    <property type="entry name" value="DNA-binding pseudobarrel domain"/>
    <property type="match status" value="1"/>
</dbReference>
<dbReference type="Pfam" id="PF02362">
    <property type="entry name" value="B3"/>
    <property type="match status" value="1"/>
</dbReference>
<reference evidence="8" key="1">
    <citation type="submission" date="2013-09" db="EMBL/GenBank/DDBJ databases">
        <title>Corchorus olitorius genome sequencing.</title>
        <authorList>
            <person name="Alam M."/>
            <person name="Haque M.S."/>
            <person name="Islam M.S."/>
            <person name="Emdad E.M."/>
            <person name="Islam M.M."/>
            <person name="Ahmed B."/>
            <person name="Halim A."/>
            <person name="Hossen Q.M.M."/>
            <person name="Hossain M.Z."/>
            <person name="Ahmed R."/>
            <person name="Khan M.M."/>
            <person name="Islam R."/>
            <person name="Rashid M.M."/>
            <person name="Khan S.A."/>
            <person name="Rahman M.S."/>
            <person name="Alam M."/>
            <person name="Yahiya A.S."/>
            <person name="Khan M.S."/>
            <person name="Azam M.S."/>
            <person name="Haque T."/>
            <person name="Lashkar M.Z.H."/>
            <person name="Akhand A.I."/>
            <person name="Morshed G."/>
            <person name="Roy S."/>
            <person name="Uddin K.S."/>
            <person name="Rabeya T."/>
            <person name="Hossain A.S."/>
            <person name="Chowdhury A."/>
            <person name="Snigdha A.R."/>
            <person name="Mortoza M.S."/>
            <person name="Matin S.A."/>
            <person name="Hoque S.M.E."/>
            <person name="Islam M.K."/>
            <person name="Roy D.K."/>
            <person name="Haider R."/>
            <person name="Moosa M.M."/>
            <person name="Elias S.M."/>
            <person name="Hasan A.M."/>
            <person name="Jahan S."/>
            <person name="Shafiuddin M."/>
            <person name="Mahmood N."/>
            <person name="Shommy N.S."/>
        </authorList>
    </citation>
    <scope>NUCLEOTIDE SEQUENCE [LARGE SCALE GENOMIC DNA]</scope>
    <source>
        <strain evidence="8">cv. O-4</strain>
    </source>
</reference>
<protein>
    <recommendedName>
        <fullName evidence="6">TF-B3 domain-containing protein</fullName>
    </recommendedName>
</protein>
<comment type="subcellular location">
    <subcellularLocation>
        <location evidence="1">Nucleus</location>
    </subcellularLocation>
</comment>
<evidence type="ECO:0000256" key="1">
    <source>
        <dbReference type="ARBA" id="ARBA00004123"/>
    </source>
</evidence>
<name>A0A1R3GJH9_9ROSI</name>
<dbReference type="Proteomes" id="UP000187203">
    <property type="component" value="Unassembled WGS sequence"/>
</dbReference>
<evidence type="ECO:0000313" key="8">
    <source>
        <dbReference type="Proteomes" id="UP000187203"/>
    </source>
</evidence>